<dbReference type="InterPro" id="IPR029068">
    <property type="entry name" value="Glyas_Bleomycin-R_OHBP_Dase"/>
</dbReference>
<sequence length="62" mass="6756">MHIREVAIDTTDLDAAAEFYRDALRLPVAAEPERVTVQVGLSTLVPTRDASSTVCVIGNFPR</sequence>
<protein>
    <recommendedName>
        <fullName evidence="3">Glyoxalase/fosfomycin resistance/dioxygenase domain-containing protein</fullName>
    </recommendedName>
</protein>
<accession>A0A511MTC5</accession>
<dbReference type="RefSeq" id="WP_147141730.1">
    <property type="nucleotide sequence ID" value="NZ_BJXA01000093.1"/>
</dbReference>
<dbReference type="AlphaFoldDB" id="A0A511MTC5"/>
<dbReference type="Gene3D" id="3.10.180.10">
    <property type="entry name" value="2,3-Dihydroxybiphenyl 1,2-Dioxygenase, domain 1"/>
    <property type="match status" value="1"/>
</dbReference>
<comment type="caution">
    <text evidence="1">The sequence shown here is derived from an EMBL/GenBank/DDBJ whole genome shotgun (WGS) entry which is preliminary data.</text>
</comment>
<dbReference type="EMBL" id="BJXA01000093">
    <property type="protein sequence ID" value="GEM43306.1"/>
    <property type="molecule type" value="Genomic_DNA"/>
</dbReference>
<reference evidence="1 2" key="1">
    <citation type="submission" date="2019-07" db="EMBL/GenBank/DDBJ databases">
        <title>Whole genome shotgun sequence of Nocardia ninae NBRC 108245.</title>
        <authorList>
            <person name="Hosoyama A."/>
            <person name="Uohara A."/>
            <person name="Ohji S."/>
            <person name="Ichikawa N."/>
        </authorList>
    </citation>
    <scope>NUCLEOTIDE SEQUENCE [LARGE SCALE GENOMIC DNA]</scope>
    <source>
        <strain evidence="1 2">NBRC 108245</strain>
    </source>
</reference>
<gene>
    <name evidence="1" type="ORF">NN4_78250</name>
</gene>
<dbReference type="SUPFAM" id="SSF54593">
    <property type="entry name" value="Glyoxalase/Bleomycin resistance protein/Dihydroxybiphenyl dioxygenase"/>
    <property type="match status" value="1"/>
</dbReference>
<name>A0A511MTC5_9NOCA</name>
<organism evidence="1 2">
    <name type="scientific">Nocardia ninae NBRC 108245</name>
    <dbReference type="NCBI Taxonomy" id="1210091"/>
    <lineage>
        <taxon>Bacteria</taxon>
        <taxon>Bacillati</taxon>
        <taxon>Actinomycetota</taxon>
        <taxon>Actinomycetes</taxon>
        <taxon>Mycobacteriales</taxon>
        <taxon>Nocardiaceae</taxon>
        <taxon>Nocardia</taxon>
    </lineage>
</organism>
<evidence type="ECO:0000313" key="2">
    <source>
        <dbReference type="Proteomes" id="UP000321424"/>
    </source>
</evidence>
<evidence type="ECO:0000313" key="1">
    <source>
        <dbReference type="EMBL" id="GEM43306.1"/>
    </source>
</evidence>
<keyword evidence="2" id="KW-1185">Reference proteome</keyword>
<dbReference type="OrthoDB" id="9798430at2"/>
<proteinExistence type="predicted"/>
<dbReference type="Proteomes" id="UP000321424">
    <property type="component" value="Unassembled WGS sequence"/>
</dbReference>
<evidence type="ECO:0008006" key="3">
    <source>
        <dbReference type="Google" id="ProtNLM"/>
    </source>
</evidence>